<dbReference type="GO" id="GO:0004222">
    <property type="term" value="F:metalloendopeptidase activity"/>
    <property type="evidence" value="ECO:0007669"/>
    <property type="project" value="TreeGrafter"/>
</dbReference>
<protein>
    <recommendedName>
        <fullName evidence="1">M23ase beta-sheet core domain-containing protein</fullName>
    </recommendedName>
</protein>
<evidence type="ECO:0000259" key="1">
    <source>
        <dbReference type="Pfam" id="PF01551"/>
    </source>
</evidence>
<proteinExistence type="predicted"/>
<comment type="caution">
    <text evidence="2">The sequence shown here is derived from an EMBL/GenBank/DDBJ whole genome shotgun (WGS) entry which is preliminary data.</text>
</comment>
<reference evidence="2" key="1">
    <citation type="journal article" date="2015" name="Nature">
        <title>Complex archaea that bridge the gap between prokaryotes and eukaryotes.</title>
        <authorList>
            <person name="Spang A."/>
            <person name="Saw J.H."/>
            <person name="Jorgensen S.L."/>
            <person name="Zaremba-Niedzwiedzka K."/>
            <person name="Martijn J."/>
            <person name="Lind A.E."/>
            <person name="van Eijk R."/>
            <person name="Schleper C."/>
            <person name="Guy L."/>
            <person name="Ettema T.J."/>
        </authorList>
    </citation>
    <scope>NUCLEOTIDE SEQUENCE</scope>
</reference>
<dbReference type="Pfam" id="PF01551">
    <property type="entry name" value="Peptidase_M23"/>
    <property type="match status" value="1"/>
</dbReference>
<sequence length="149" mass="16926">MYRDMKYRFPFPKNIKINIAYPTGEYAHENFPESKYAVDFLVEIGTKVIAAKMGVVVGIKSDSDEWGLDKNLVDNTNFVVINHKDGTYAEYLHLGKGKVEVQKGDKVETGDLLGYTGYSGVMDLPHLHFNVFKIKDKKGISIPFKFEEI</sequence>
<dbReference type="PANTHER" id="PTHR21666:SF270">
    <property type="entry name" value="MUREIN HYDROLASE ACTIVATOR ENVC"/>
    <property type="match status" value="1"/>
</dbReference>
<evidence type="ECO:0000313" key="2">
    <source>
        <dbReference type="EMBL" id="KKL97448.1"/>
    </source>
</evidence>
<gene>
    <name evidence="2" type="ORF">LCGC14_1834380</name>
</gene>
<organism evidence="2">
    <name type="scientific">marine sediment metagenome</name>
    <dbReference type="NCBI Taxonomy" id="412755"/>
    <lineage>
        <taxon>unclassified sequences</taxon>
        <taxon>metagenomes</taxon>
        <taxon>ecological metagenomes</taxon>
    </lineage>
</organism>
<dbReference type="EMBL" id="LAZR01018166">
    <property type="protein sequence ID" value="KKL97448.1"/>
    <property type="molecule type" value="Genomic_DNA"/>
</dbReference>
<dbReference type="InterPro" id="IPR050570">
    <property type="entry name" value="Cell_wall_metabolism_enzyme"/>
</dbReference>
<accession>A0A0F9GFA8</accession>
<name>A0A0F9GFA8_9ZZZZ</name>
<dbReference type="PANTHER" id="PTHR21666">
    <property type="entry name" value="PEPTIDASE-RELATED"/>
    <property type="match status" value="1"/>
</dbReference>
<feature type="domain" description="M23ase beta-sheet core" evidence="1">
    <location>
        <begin position="35"/>
        <end position="133"/>
    </location>
</feature>
<dbReference type="Gene3D" id="2.70.70.10">
    <property type="entry name" value="Glucose Permease (Domain IIA)"/>
    <property type="match status" value="1"/>
</dbReference>
<dbReference type="SUPFAM" id="SSF51261">
    <property type="entry name" value="Duplicated hybrid motif"/>
    <property type="match status" value="1"/>
</dbReference>
<dbReference type="AlphaFoldDB" id="A0A0F9GFA8"/>
<dbReference type="InterPro" id="IPR016047">
    <property type="entry name" value="M23ase_b-sheet_dom"/>
</dbReference>
<dbReference type="InterPro" id="IPR011055">
    <property type="entry name" value="Dup_hybrid_motif"/>
</dbReference>
<dbReference type="CDD" id="cd12797">
    <property type="entry name" value="M23_peptidase"/>
    <property type="match status" value="1"/>
</dbReference>